<reference evidence="1" key="1">
    <citation type="submission" date="2015-12" db="EMBL/GenBank/DDBJ databases">
        <title>Update maize B73 reference genome by single molecule sequencing technologies.</title>
        <authorList>
            <consortium name="Maize Genome Sequencing Project"/>
            <person name="Ware D."/>
        </authorList>
    </citation>
    <scope>NUCLEOTIDE SEQUENCE</scope>
    <source>
        <tissue evidence="1">Seedling</tissue>
    </source>
</reference>
<dbReference type="eggNOG" id="ENOG502ST1H">
    <property type="taxonomic scope" value="Eukaryota"/>
</dbReference>
<protein>
    <submittedName>
        <fullName evidence="1">ATP binding protein</fullName>
    </submittedName>
</protein>
<proteinExistence type="predicted"/>
<evidence type="ECO:0000313" key="1">
    <source>
        <dbReference type="EMBL" id="AQK90235.1"/>
    </source>
</evidence>
<dbReference type="EMBL" id="CM000784">
    <property type="protein sequence ID" value="AQK90235.1"/>
    <property type="molecule type" value="Genomic_DNA"/>
</dbReference>
<name>A0A1D6FE37_MAIZE</name>
<dbReference type="InParanoid" id="A0A1D6FE37"/>
<dbReference type="OMA" id="KLLCWVW"/>
<sequence>MPAHQTLYSTCPLPEGTLPLKVLPLEGEQDCRLGRPAGPLSTEQDLELGAPDLPLVADVDLSGSDVLRFGGASREKPGISDGFHGLDLIVGELPLEGVGAAVFAGEEPLGIVEPGLVIDDDLTGATKLPCWAEGAEGRLVGVNALDVGLLCADMVGLDDSVVDLVLPEGAEVLLAGPTALLEGVVDLADGSVDDLGTEAPVLAGTVVREVGVQGLEPLELAVNATCLVGVEVLDELEVSPPDDDGQ</sequence>
<dbReference type="AlphaFoldDB" id="A0A1D6FE37"/>
<organism evidence="1">
    <name type="scientific">Zea mays</name>
    <name type="common">Maize</name>
    <dbReference type="NCBI Taxonomy" id="4577"/>
    <lineage>
        <taxon>Eukaryota</taxon>
        <taxon>Viridiplantae</taxon>
        <taxon>Streptophyta</taxon>
        <taxon>Embryophyta</taxon>
        <taxon>Tracheophyta</taxon>
        <taxon>Spermatophyta</taxon>
        <taxon>Magnoliopsida</taxon>
        <taxon>Liliopsida</taxon>
        <taxon>Poales</taxon>
        <taxon>Poaceae</taxon>
        <taxon>PACMAD clade</taxon>
        <taxon>Panicoideae</taxon>
        <taxon>Andropogonodae</taxon>
        <taxon>Andropogoneae</taxon>
        <taxon>Tripsacinae</taxon>
        <taxon>Zea</taxon>
    </lineage>
</organism>
<accession>A0A1D6FE37</accession>
<gene>
    <name evidence="1" type="ORF">ZEAMMB73_Zm00001d008598</name>
</gene>